<evidence type="ECO:0000256" key="4">
    <source>
        <dbReference type="ARBA" id="ARBA00013078"/>
    </source>
</evidence>
<evidence type="ECO:0000256" key="3">
    <source>
        <dbReference type="ARBA" id="ARBA00006171"/>
    </source>
</evidence>
<name>A0A2N9LIG9_9BACT</name>
<dbReference type="EC" id="3.1.3.18" evidence="4"/>
<dbReference type="InterPro" id="IPR036412">
    <property type="entry name" value="HAD-like_sf"/>
</dbReference>
<dbReference type="GO" id="GO:0006281">
    <property type="term" value="P:DNA repair"/>
    <property type="evidence" value="ECO:0007669"/>
    <property type="project" value="TreeGrafter"/>
</dbReference>
<accession>A0A2N9LIG9</accession>
<evidence type="ECO:0000313" key="5">
    <source>
        <dbReference type="EMBL" id="SPE23059.1"/>
    </source>
</evidence>
<evidence type="ECO:0000256" key="2">
    <source>
        <dbReference type="ARBA" id="ARBA00004818"/>
    </source>
</evidence>
<dbReference type="Proteomes" id="UP000239735">
    <property type="component" value="Unassembled WGS sequence"/>
</dbReference>
<sequence length="249" mass="27276">MLKTQQTTDARIAIEPDFDWDGQDAYLFDIDGTLLRSRDRIHVDSVPWSVHRITGFEITLAGVQLQGNTDTAILREACRQAGIPSEVLEQQYDAILESMRNCVAERRHELEPVVMPGVAEVLGHLAQKGALLGVASGNLEAIGWIKIEKAGLREWFCFGGFSDQLPIRAELVRQAAHKARELAAPRRRSAMKICVVGDTPRDIEAARANSLSVIAVATGRSSFDQLLECRPDACVSSLADLLATIQSAT</sequence>
<comment type="catalytic activity">
    <reaction evidence="1">
        <text>2-phosphoglycolate + H2O = glycolate + phosphate</text>
        <dbReference type="Rhea" id="RHEA:14369"/>
        <dbReference type="ChEBI" id="CHEBI:15377"/>
        <dbReference type="ChEBI" id="CHEBI:29805"/>
        <dbReference type="ChEBI" id="CHEBI:43474"/>
        <dbReference type="ChEBI" id="CHEBI:58033"/>
        <dbReference type="EC" id="3.1.3.18"/>
    </reaction>
</comment>
<dbReference type="PANTHER" id="PTHR43434">
    <property type="entry name" value="PHOSPHOGLYCOLATE PHOSPHATASE"/>
    <property type="match status" value="1"/>
</dbReference>
<dbReference type="GO" id="GO:0005829">
    <property type="term" value="C:cytosol"/>
    <property type="evidence" value="ECO:0007669"/>
    <property type="project" value="TreeGrafter"/>
</dbReference>
<dbReference type="PANTHER" id="PTHR43434:SF1">
    <property type="entry name" value="PHOSPHOGLYCOLATE PHOSPHATASE"/>
    <property type="match status" value="1"/>
</dbReference>
<dbReference type="Pfam" id="PF00702">
    <property type="entry name" value="Hydrolase"/>
    <property type="match status" value="1"/>
</dbReference>
<evidence type="ECO:0000313" key="6">
    <source>
        <dbReference type="Proteomes" id="UP000239735"/>
    </source>
</evidence>
<dbReference type="AlphaFoldDB" id="A0A2N9LIG9"/>
<dbReference type="InterPro" id="IPR023214">
    <property type="entry name" value="HAD_sf"/>
</dbReference>
<organism evidence="5 6">
    <name type="scientific">Candidatus Sulfuritelmatomonas gaucii</name>
    <dbReference type="NCBI Taxonomy" id="2043161"/>
    <lineage>
        <taxon>Bacteria</taxon>
        <taxon>Pseudomonadati</taxon>
        <taxon>Acidobacteriota</taxon>
        <taxon>Terriglobia</taxon>
        <taxon>Terriglobales</taxon>
        <taxon>Acidobacteriaceae</taxon>
        <taxon>Candidatus Sulfuritelmatomonas</taxon>
    </lineage>
</organism>
<protein>
    <recommendedName>
        <fullName evidence="4">phosphoglycolate phosphatase</fullName>
        <ecNumber evidence="4">3.1.3.18</ecNumber>
    </recommendedName>
</protein>
<dbReference type="InterPro" id="IPR023198">
    <property type="entry name" value="PGP-like_dom2"/>
</dbReference>
<dbReference type="GO" id="GO:0008967">
    <property type="term" value="F:phosphoglycolate phosphatase activity"/>
    <property type="evidence" value="ECO:0007669"/>
    <property type="project" value="UniProtKB-EC"/>
</dbReference>
<gene>
    <name evidence="5" type="ORF">SBA5_370050</name>
</gene>
<evidence type="ECO:0000256" key="1">
    <source>
        <dbReference type="ARBA" id="ARBA00000830"/>
    </source>
</evidence>
<dbReference type="InterPro" id="IPR050155">
    <property type="entry name" value="HAD-like_hydrolase_sf"/>
</dbReference>
<proteinExistence type="inferred from homology"/>
<dbReference type="EMBL" id="OKRB01000094">
    <property type="protein sequence ID" value="SPE23059.1"/>
    <property type="molecule type" value="Genomic_DNA"/>
</dbReference>
<keyword evidence="5" id="KW-0378">Hydrolase</keyword>
<dbReference type="SUPFAM" id="SSF56784">
    <property type="entry name" value="HAD-like"/>
    <property type="match status" value="1"/>
</dbReference>
<dbReference type="Gene3D" id="1.10.150.240">
    <property type="entry name" value="Putative phosphatase, domain 2"/>
    <property type="match status" value="1"/>
</dbReference>
<comment type="pathway">
    <text evidence="2">Organic acid metabolism; glycolate biosynthesis; glycolate from 2-phosphoglycolate: step 1/1.</text>
</comment>
<reference evidence="6" key="1">
    <citation type="submission" date="2018-02" db="EMBL/GenBank/DDBJ databases">
        <authorList>
            <person name="Hausmann B."/>
        </authorList>
    </citation>
    <scope>NUCLEOTIDE SEQUENCE [LARGE SCALE GENOMIC DNA]</scope>
    <source>
        <strain evidence="6">Peat soil MAG SbA5</strain>
    </source>
</reference>
<comment type="similarity">
    <text evidence="3">Belongs to the HAD-like hydrolase superfamily. CbbY/CbbZ/Gph/YieH family.</text>
</comment>
<dbReference type="Gene3D" id="3.40.50.1000">
    <property type="entry name" value="HAD superfamily/HAD-like"/>
    <property type="match status" value="1"/>
</dbReference>